<feature type="region of interest" description="Disordered" evidence="1">
    <location>
        <begin position="248"/>
        <end position="290"/>
    </location>
</feature>
<proteinExistence type="predicted"/>
<feature type="transmembrane region" description="Helical" evidence="2">
    <location>
        <begin position="74"/>
        <end position="94"/>
    </location>
</feature>
<feature type="compositionally biased region" description="Polar residues" evidence="1">
    <location>
        <begin position="275"/>
        <end position="290"/>
    </location>
</feature>
<dbReference type="SUPFAM" id="SSF53474">
    <property type="entry name" value="alpha/beta-Hydrolases"/>
    <property type="match status" value="1"/>
</dbReference>
<dbReference type="AlphaFoldDB" id="U6G7Z2"/>
<keyword evidence="2" id="KW-0812">Transmembrane</keyword>
<dbReference type="VEuPathDB" id="ToxoDB:EPH_0005870"/>
<dbReference type="InterPro" id="IPR029058">
    <property type="entry name" value="AB_hydrolase_fold"/>
</dbReference>
<evidence type="ECO:0000256" key="2">
    <source>
        <dbReference type="SAM" id="Phobius"/>
    </source>
</evidence>
<reference evidence="3" key="2">
    <citation type="submission" date="2013-10" db="EMBL/GenBank/DDBJ databases">
        <authorList>
            <person name="Aslett M."/>
        </authorList>
    </citation>
    <scope>NUCLEOTIDE SEQUENCE [LARGE SCALE GENOMIC DNA]</scope>
    <source>
        <strain evidence="3">Houghton</strain>
    </source>
</reference>
<keyword evidence="4" id="KW-1185">Reference proteome</keyword>
<evidence type="ECO:0000256" key="1">
    <source>
        <dbReference type="SAM" id="MobiDB-lite"/>
    </source>
</evidence>
<keyword evidence="2" id="KW-1133">Transmembrane helix</keyword>
<evidence type="ECO:0008006" key="5">
    <source>
        <dbReference type="Google" id="ProtNLM"/>
    </source>
</evidence>
<accession>U6G7Z2</accession>
<evidence type="ECO:0000313" key="4">
    <source>
        <dbReference type="Proteomes" id="UP000018201"/>
    </source>
</evidence>
<name>U6G7Z2_9EIME</name>
<sequence>MAGGHDLRVLFLHDLDSAPGSEKQRLLEKAIGKQRVKAPNLKTRQTIMLFVLIFLVLTVCLLSTVIAAAVLAKWYIGMCVFIASAALLLLAYWFGGKAATRYMWQKAVRIAEKKFKEQRSNVIVATSFGSVVALSMDVPKVPMLLLSPAHEQYCRFMRLRNGFTLHGIPYVVIVHGSGDKTVPLDDSIRLLETADGPGRSRLEVINDTHALKSVKPEELRQWVEEVYTQGKQQVKILADSGAKNVDASLYEWGDQETDAGKAAKHEPENGDEGSSRGTSATQEPTGTGSV</sequence>
<dbReference type="Proteomes" id="UP000018201">
    <property type="component" value="Unassembled WGS sequence"/>
</dbReference>
<reference evidence="3" key="1">
    <citation type="submission" date="2013-10" db="EMBL/GenBank/DDBJ databases">
        <title>Genomic analysis of the causative agents of coccidiosis in chickens.</title>
        <authorList>
            <person name="Reid A.J."/>
            <person name="Blake D."/>
            <person name="Billington K."/>
            <person name="Browne H."/>
            <person name="Dunn M."/>
            <person name="Hung S."/>
            <person name="Kawahara F."/>
            <person name="Miranda-Saavedra D."/>
            <person name="Mourier T."/>
            <person name="Nagra H."/>
            <person name="Otto T.D."/>
            <person name="Rawlings N."/>
            <person name="Sanchez A."/>
            <person name="Sanders M."/>
            <person name="Subramaniam C."/>
            <person name="Tay Y."/>
            <person name="Dear P."/>
            <person name="Doerig C."/>
            <person name="Gruber A."/>
            <person name="Parkinson J."/>
            <person name="Shirley M."/>
            <person name="Wan K.L."/>
            <person name="Berriman M."/>
            <person name="Tomley F."/>
            <person name="Pain A."/>
        </authorList>
    </citation>
    <scope>NUCLEOTIDE SEQUENCE [LARGE SCALE GENOMIC DNA]</scope>
    <source>
        <strain evidence="3">Houghton</strain>
    </source>
</reference>
<dbReference type="OrthoDB" id="425723at2759"/>
<gene>
    <name evidence="3" type="ORF">EPH_0005870</name>
</gene>
<organism evidence="3 4">
    <name type="scientific">Eimeria praecox</name>
    <dbReference type="NCBI Taxonomy" id="51316"/>
    <lineage>
        <taxon>Eukaryota</taxon>
        <taxon>Sar</taxon>
        <taxon>Alveolata</taxon>
        <taxon>Apicomplexa</taxon>
        <taxon>Conoidasida</taxon>
        <taxon>Coccidia</taxon>
        <taxon>Eucoccidiorida</taxon>
        <taxon>Eimeriorina</taxon>
        <taxon>Eimeriidae</taxon>
        <taxon>Eimeria</taxon>
    </lineage>
</organism>
<dbReference type="EMBL" id="HG691012">
    <property type="protein sequence ID" value="CDI75597.1"/>
    <property type="molecule type" value="Genomic_DNA"/>
</dbReference>
<keyword evidence="2" id="KW-0472">Membrane</keyword>
<feature type="transmembrane region" description="Helical" evidence="2">
    <location>
        <begin position="47"/>
        <end position="68"/>
    </location>
</feature>
<feature type="compositionally biased region" description="Basic and acidic residues" evidence="1">
    <location>
        <begin position="258"/>
        <end position="268"/>
    </location>
</feature>
<protein>
    <recommendedName>
        <fullName evidence="5">Transmembrane protein</fullName>
    </recommendedName>
</protein>
<dbReference type="Gene3D" id="3.40.50.1820">
    <property type="entry name" value="alpha/beta hydrolase"/>
    <property type="match status" value="1"/>
</dbReference>
<evidence type="ECO:0000313" key="3">
    <source>
        <dbReference type="EMBL" id="CDI75597.1"/>
    </source>
</evidence>